<dbReference type="GO" id="GO:0017004">
    <property type="term" value="P:cytochrome complex assembly"/>
    <property type="evidence" value="ECO:0007669"/>
    <property type="project" value="UniProtKB-KW"/>
</dbReference>
<dbReference type="PANTHER" id="PTHR42852:SF6">
    <property type="entry name" value="THIOL:DISULFIDE INTERCHANGE PROTEIN DSBE"/>
    <property type="match status" value="1"/>
</dbReference>
<evidence type="ECO:0000256" key="3">
    <source>
        <dbReference type="ARBA" id="ARBA00022748"/>
    </source>
</evidence>
<dbReference type="EMBL" id="LLEI02000053">
    <property type="protein sequence ID" value="OAJ92932.1"/>
    <property type="molecule type" value="Genomic_DNA"/>
</dbReference>
<sequence length="179" mass="19898">MVLSSKHKITLFTVVLLGFIGFLVAGLNTQQFGPASQPVVRQFPTQSIALLMKQEQAQSTQLLRHKYQLVNVWASWCGVCRKEHAYLNQLAKLGIPIIGLNYRDQRSGAVNYLGQLGNPYSEVMFDPKGVLSLDLGVVGTPETYLVDQNGAIVYKHLGVLNQKVWDKHFSDFFDSGANS</sequence>
<dbReference type="Proteomes" id="UP000078406">
    <property type="component" value="Unassembled WGS sequence"/>
</dbReference>
<dbReference type="InterPro" id="IPR036249">
    <property type="entry name" value="Thioredoxin-like_sf"/>
</dbReference>
<reference evidence="7 8" key="1">
    <citation type="journal article" date="2016" name="Syst. Appl. Microbiol.">
        <title>Vibrio bivalvicida sp. nov., a novel larval pathogen for bivalve molluscs reared in a hatchery.</title>
        <authorList>
            <person name="Dubert J."/>
            <person name="Romalde J.L."/>
            <person name="Prado S."/>
            <person name="Barja J.L."/>
        </authorList>
    </citation>
    <scope>NUCLEOTIDE SEQUENCE [LARGE SCALE GENOMIC DNA]</scope>
    <source>
        <strain evidence="7 8">605</strain>
    </source>
</reference>
<dbReference type="RefSeq" id="WP_054961297.1">
    <property type="nucleotide sequence ID" value="NZ_LLEI02000053.1"/>
</dbReference>
<comment type="caution">
    <text evidence="7">The sequence shown here is derived from an EMBL/GenBank/DDBJ whole genome shotgun (WGS) entry which is preliminary data.</text>
</comment>
<comment type="similarity">
    <text evidence="2">Belongs to the thioredoxin family. DsbE subfamily.</text>
</comment>
<evidence type="ECO:0000313" key="7">
    <source>
        <dbReference type="EMBL" id="OAJ92932.1"/>
    </source>
</evidence>
<dbReference type="SUPFAM" id="SSF52833">
    <property type="entry name" value="Thioredoxin-like"/>
    <property type="match status" value="1"/>
</dbReference>
<dbReference type="PANTHER" id="PTHR42852">
    <property type="entry name" value="THIOL:DISULFIDE INTERCHANGE PROTEIN DSBE"/>
    <property type="match status" value="1"/>
</dbReference>
<dbReference type="NCBIfam" id="TIGR00385">
    <property type="entry name" value="dsbE"/>
    <property type="match status" value="1"/>
</dbReference>
<organism evidence="7 8">
    <name type="scientific">Vibrio bivalvicida</name>
    <dbReference type="NCBI Taxonomy" id="1276888"/>
    <lineage>
        <taxon>Bacteria</taxon>
        <taxon>Pseudomonadati</taxon>
        <taxon>Pseudomonadota</taxon>
        <taxon>Gammaproteobacteria</taxon>
        <taxon>Vibrionales</taxon>
        <taxon>Vibrionaceae</taxon>
        <taxon>Vibrio</taxon>
        <taxon>Vibrio oreintalis group</taxon>
    </lineage>
</organism>
<dbReference type="GO" id="GO:0030288">
    <property type="term" value="C:outer membrane-bounded periplasmic space"/>
    <property type="evidence" value="ECO:0007669"/>
    <property type="project" value="InterPro"/>
</dbReference>
<comment type="subcellular location">
    <subcellularLocation>
        <location evidence="1">Cell inner membrane</location>
        <topology evidence="1">Single-pass membrane protein</topology>
        <orientation evidence="1">Periplasmic side</orientation>
    </subcellularLocation>
</comment>
<dbReference type="InterPro" id="IPR050553">
    <property type="entry name" value="Thioredoxin_ResA/DsbE_sf"/>
</dbReference>
<evidence type="ECO:0000256" key="2">
    <source>
        <dbReference type="ARBA" id="ARBA00007758"/>
    </source>
</evidence>
<evidence type="ECO:0000256" key="5">
    <source>
        <dbReference type="ARBA" id="ARBA00023284"/>
    </source>
</evidence>
<evidence type="ECO:0000256" key="1">
    <source>
        <dbReference type="ARBA" id="ARBA00004383"/>
    </source>
</evidence>
<dbReference type="CDD" id="cd03010">
    <property type="entry name" value="TlpA_like_DsbE"/>
    <property type="match status" value="1"/>
</dbReference>
<evidence type="ECO:0000313" key="8">
    <source>
        <dbReference type="Proteomes" id="UP000078406"/>
    </source>
</evidence>
<dbReference type="PROSITE" id="PS51352">
    <property type="entry name" value="THIOREDOXIN_2"/>
    <property type="match status" value="1"/>
</dbReference>
<keyword evidence="4" id="KW-1015">Disulfide bond</keyword>
<accession>A0A177XWF4</accession>
<feature type="domain" description="Thioredoxin" evidence="6">
    <location>
        <begin position="37"/>
        <end position="178"/>
    </location>
</feature>
<name>A0A177XWF4_9VIBR</name>
<keyword evidence="5" id="KW-0676">Redox-active center</keyword>
<keyword evidence="3" id="KW-0201">Cytochrome c-type biogenesis</keyword>
<dbReference type="InterPro" id="IPR013766">
    <property type="entry name" value="Thioredoxin_domain"/>
</dbReference>
<protein>
    <submittedName>
        <fullName evidence="7">Thiol:disulfide interchange protein</fullName>
    </submittedName>
</protein>
<dbReference type="Gene3D" id="3.40.30.10">
    <property type="entry name" value="Glutaredoxin"/>
    <property type="match status" value="1"/>
</dbReference>
<proteinExistence type="inferred from homology"/>
<evidence type="ECO:0000256" key="4">
    <source>
        <dbReference type="ARBA" id="ARBA00023157"/>
    </source>
</evidence>
<dbReference type="AlphaFoldDB" id="A0A177XWF4"/>
<evidence type="ECO:0000259" key="6">
    <source>
        <dbReference type="PROSITE" id="PS51352"/>
    </source>
</evidence>
<dbReference type="Pfam" id="PF08534">
    <property type="entry name" value="Redoxin"/>
    <property type="match status" value="1"/>
</dbReference>
<dbReference type="GO" id="GO:0015036">
    <property type="term" value="F:disulfide oxidoreductase activity"/>
    <property type="evidence" value="ECO:0007669"/>
    <property type="project" value="InterPro"/>
</dbReference>
<dbReference type="InterPro" id="IPR013740">
    <property type="entry name" value="Redoxin"/>
</dbReference>
<dbReference type="GO" id="GO:0005886">
    <property type="term" value="C:plasma membrane"/>
    <property type="evidence" value="ECO:0007669"/>
    <property type="project" value="UniProtKB-SubCell"/>
</dbReference>
<dbReference type="InterPro" id="IPR004799">
    <property type="entry name" value="Periplasmic_diS_OxRdtase_DsbE"/>
</dbReference>
<gene>
    <name evidence="7" type="ORF">APB76_17185</name>
</gene>